<accession>A0A177M060</accession>
<reference evidence="1 2" key="1">
    <citation type="submission" date="2016-03" db="EMBL/GenBank/DDBJ databases">
        <authorList>
            <person name="Ploux O."/>
        </authorList>
    </citation>
    <scope>NUCLEOTIDE SEQUENCE [LARGE SCALE GENOMIC DNA]</scope>
    <source>
        <strain evidence="1 2">R-45363</strain>
    </source>
</reference>
<proteinExistence type="predicted"/>
<comment type="caution">
    <text evidence="1">The sequence shown here is derived from an EMBL/GenBank/DDBJ whole genome shotgun (WGS) entry which is preliminary data.</text>
</comment>
<gene>
    <name evidence="1" type="ORF">A1332_20765</name>
</gene>
<dbReference type="RefSeq" id="WP_064010297.1">
    <property type="nucleotide sequence ID" value="NZ_LUUG01000110.1"/>
</dbReference>
<dbReference type="AlphaFoldDB" id="A0A177M060"/>
<evidence type="ECO:0000313" key="1">
    <source>
        <dbReference type="EMBL" id="OAH98218.1"/>
    </source>
</evidence>
<dbReference type="Proteomes" id="UP000078090">
    <property type="component" value="Unassembled WGS sequence"/>
</dbReference>
<evidence type="ECO:0000313" key="2">
    <source>
        <dbReference type="Proteomes" id="UP000078090"/>
    </source>
</evidence>
<name>A0A177M060_METMH</name>
<dbReference type="OrthoDB" id="9884699at2"/>
<protein>
    <submittedName>
        <fullName evidence="1">Uncharacterized protein</fullName>
    </submittedName>
</protein>
<organism evidence="1 2">
    <name type="scientific">Methylomonas methanica</name>
    <dbReference type="NCBI Taxonomy" id="421"/>
    <lineage>
        <taxon>Bacteria</taxon>
        <taxon>Pseudomonadati</taxon>
        <taxon>Pseudomonadota</taxon>
        <taxon>Gammaproteobacteria</taxon>
        <taxon>Methylococcales</taxon>
        <taxon>Methylococcaceae</taxon>
        <taxon>Methylomonas</taxon>
    </lineage>
</organism>
<dbReference type="EMBL" id="LUUG01000110">
    <property type="protein sequence ID" value="OAH98218.1"/>
    <property type="molecule type" value="Genomic_DNA"/>
</dbReference>
<sequence length="102" mass="12065">MKPLEPKIYSLKVCFKQSDCLQVNRLCSDLGIMPENVNEIGEDDWGHRGYLELWFQEITDESITLHIQKQRNKTAKKYMENLQQFFDDLYSLEYVEGLVDLS</sequence>